<evidence type="ECO:0000256" key="6">
    <source>
        <dbReference type="ARBA" id="ARBA00022553"/>
    </source>
</evidence>
<dbReference type="InterPro" id="IPR012677">
    <property type="entry name" value="Nucleotide-bd_a/b_plait_sf"/>
</dbReference>
<evidence type="ECO:0000256" key="1">
    <source>
        <dbReference type="ARBA" id="ARBA00004556"/>
    </source>
</evidence>
<protein>
    <recommendedName>
        <fullName evidence="2">Eukaryotic translation initiation factor 4H</fullName>
    </recommendedName>
</protein>
<dbReference type="InterPro" id="IPR034229">
    <property type="entry name" value="eIF4H_RRM"/>
</dbReference>
<evidence type="ECO:0000313" key="15">
    <source>
        <dbReference type="RefSeq" id="XP_013775218.1"/>
    </source>
</evidence>
<dbReference type="CDD" id="cd12401">
    <property type="entry name" value="RRM_eIF4H"/>
    <property type="match status" value="1"/>
</dbReference>
<name>A0ABM1B5H1_LIMPO</name>
<keyword evidence="14" id="KW-1185">Reference proteome</keyword>
<keyword evidence="6" id="KW-0597">Phosphoprotein</keyword>
<dbReference type="GeneID" id="106460082"/>
<evidence type="ECO:0000256" key="3">
    <source>
        <dbReference type="ARBA" id="ARBA00022481"/>
    </source>
</evidence>
<keyword evidence="5" id="KW-0396">Initiation factor</keyword>
<evidence type="ECO:0000256" key="9">
    <source>
        <dbReference type="ARBA" id="ARBA00022990"/>
    </source>
</evidence>
<proteinExistence type="predicted"/>
<evidence type="ECO:0000256" key="12">
    <source>
        <dbReference type="SAM" id="MobiDB-lite"/>
    </source>
</evidence>
<evidence type="ECO:0000256" key="11">
    <source>
        <dbReference type="PROSITE-ProRule" id="PRU00176"/>
    </source>
</evidence>
<feature type="compositionally biased region" description="Basic and acidic residues" evidence="12">
    <location>
        <begin position="226"/>
        <end position="251"/>
    </location>
</feature>
<sequence>MASGYYNNYGSRGPSRPLPTEPPYTVFLGNLPQGIVQGDIDEIFSGLKVRSIRLVRDRETDRFKGYCYVEFDDLESLKSALELNGADFVGNLIRVDVAEGRRNDRSGGFTNRGRGGSGPGYDRGGRGGGGGERGGRFNDRGDRGGGRGFRGFPDRERDRDFDRGMRRGIGRSGPPASRPRDFKSPSEEFREPSAEEAAQRPRLKLLPRKTKEPVNALADTASRSKIFGDAKPRDEKVFEEKHRKESEGNDE</sequence>
<evidence type="ECO:0000256" key="10">
    <source>
        <dbReference type="ARBA" id="ARBA00025462"/>
    </source>
</evidence>
<keyword evidence="9" id="KW-0007">Acetylation</keyword>
<feature type="compositionally biased region" description="Basic and acidic residues" evidence="12">
    <location>
        <begin position="133"/>
        <end position="145"/>
    </location>
</feature>
<feature type="compositionally biased region" description="Gly residues" evidence="12">
    <location>
        <begin position="113"/>
        <end position="132"/>
    </location>
</feature>
<evidence type="ECO:0000259" key="13">
    <source>
        <dbReference type="PROSITE" id="PS50102"/>
    </source>
</evidence>
<dbReference type="Gene3D" id="3.30.70.330">
    <property type="match status" value="1"/>
</dbReference>
<feature type="compositionally biased region" description="Basic and acidic residues" evidence="12">
    <location>
        <begin position="178"/>
        <end position="199"/>
    </location>
</feature>
<feature type="region of interest" description="Disordered" evidence="12">
    <location>
        <begin position="1"/>
        <end position="21"/>
    </location>
</feature>
<comment type="subcellular location">
    <subcellularLocation>
        <location evidence="1">Cytoplasm</location>
        <location evidence="1">Perinuclear region</location>
    </subcellularLocation>
</comment>
<feature type="region of interest" description="Disordered" evidence="12">
    <location>
        <begin position="102"/>
        <end position="251"/>
    </location>
</feature>
<evidence type="ECO:0000313" key="14">
    <source>
        <dbReference type="Proteomes" id="UP000694941"/>
    </source>
</evidence>
<feature type="compositionally biased region" description="Basic and acidic residues" evidence="12">
    <location>
        <begin position="152"/>
        <end position="165"/>
    </location>
</feature>
<dbReference type="SMART" id="SM00360">
    <property type="entry name" value="RRM"/>
    <property type="match status" value="1"/>
</dbReference>
<gene>
    <name evidence="15" type="primary">LOC106460082</name>
</gene>
<dbReference type="PANTHER" id="PTHR23236">
    <property type="entry name" value="EUKARYOTIC TRANSLATION INITIATION FACTOR 4B/4H"/>
    <property type="match status" value="1"/>
</dbReference>
<dbReference type="SUPFAM" id="SSF54928">
    <property type="entry name" value="RNA-binding domain, RBD"/>
    <property type="match status" value="1"/>
</dbReference>
<keyword evidence="3" id="KW-0488">Methylation</keyword>
<evidence type="ECO:0000256" key="4">
    <source>
        <dbReference type="ARBA" id="ARBA00022490"/>
    </source>
</evidence>
<evidence type="ECO:0000256" key="2">
    <source>
        <dbReference type="ARBA" id="ARBA00013856"/>
    </source>
</evidence>
<evidence type="ECO:0000256" key="7">
    <source>
        <dbReference type="ARBA" id="ARBA00022884"/>
    </source>
</evidence>
<dbReference type="InterPro" id="IPR035979">
    <property type="entry name" value="RBD_domain_sf"/>
</dbReference>
<dbReference type="PANTHER" id="PTHR23236:SF11">
    <property type="entry name" value="EUKARYOTIC TRANSLATION INITIATION FACTOR 4H"/>
    <property type="match status" value="1"/>
</dbReference>
<evidence type="ECO:0000256" key="5">
    <source>
        <dbReference type="ARBA" id="ARBA00022540"/>
    </source>
</evidence>
<comment type="function">
    <text evidence="10">Stimulates the RNA helicase activity of EIF4A in the translation initiation complex. Binds weakly mRNA.</text>
</comment>
<accession>A0ABM1B5H1</accession>
<keyword evidence="4" id="KW-0963">Cytoplasm</keyword>
<feature type="compositionally biased region" description="Polar residues" evidence="12">
    <location>
        <begin position="1"/>
        <end position="10"/>
    </location>
</feature>
<dbReference type="InterPro" id="IPR000504">
    <property type="entry name" value="RRM_dom"/>
</dbReference>
<keyword evidence="7 11" id="KW-0694">RNA-binding</keyword>
<feature type="domain" description="RRM" evidence="13">
    <location>
        <begin position="24"/>
        <end position="100"/>
    </location>
</feature>
<keyword evidence="8" id="KW-0648">Protein biosynthesis</keyword>
<dbReference type="RefSeq" id="XP_013775218.1">
    <property type="nucleotide sequence ID" value="XM_013919764.2"/>
</dbReference>
<dbReference type="Proteomes" id="UP000694941">
    <property type="component" value="Unplaced"/>
</dbReference>
<reference evidence="15" key="1">
    <citation type="submission" date="2025-08" db="UniProtKB">
        <authorList>
            <consortium name="RefSeq"/>
        </authorList>
    </citation>
    <scope>IDENTIFICATION</scope>
    <source>
        <tissue evidence="15">Muscle</tissue>
    </source>
</reference>
<dbReference type="Pfam" id="PF00076">
    <property type="entry name" value="RRM_1"/>
    <property type="match status" value="1"/>
</dbReference>
<evidence type="ECO:0000256" key="8">
    <source>
        <dbReference type="ARBA" id="ARBA00022917"/>
    </source>
</evidence>
<dbReference type="PROSITE" id="PS50102">
    <property type="entry name" value="RRM"/>
    <property type="match status" value="1"/>
</dbReference>
<organism evidence="14 15">
    <name type="scientific">Limulus polyphemus</name>
    <name type="common">Atlantic horseshoe crab</name>
    <dbReference type="NCBI Taxonomy" id="6850"/>
    <lineage>
        <taxon>Eukaryota</taxon>
        <taxon>Metazoa</taxon>
        <taxon>Ecdysozoa</taxon>
        <taxon>Arthropoda</taxon>
        <taxon>Chelicerata</taxon>
        <taxon>Merostomata</taxon>
        <taxon>Xiphosura</taxon>
        <taxon>Limulidae</taxon>
        <taxon>Limulus</taxon>
    </lineage>
</organism>